<organism evidence="2 3">
    <name type="scientific">Trametes cubensis</name>
    <dbReference type="NCBI Taxonomy" id="1111947"/>
    <lineage>
        <taxon>Eukaryota</taxon>
        <taxon>Fungi</taxon>
        <taxon>Dikarya</taxon>
        <taxon>Basidiomycota</taxon>
        <taxon>Agaricomycotina</taxon>
        <taxon>Agaricomycetes</taxon>
        <taxon>Polyporales</taxon>
        <taxon>Polyporaceae</taxon>
        <taxon>Trametes</taxon>
    </lineage>
</organism>
<accession>A0AAD7TJT4</accession>
<evidence type="ECO:0000256" key="1">
    <source>
        <dbReference type="SAM" id="MobiDB-lite"/>
    </source>
</evidence>
<feature type="region of interest" description="Disordered" evidence="1">
    <location>
        <begin position="79"/>
        <end position="112"/>
    </location>
</feature>
<evidence type="ECO:0000313" key="3">
    <source>
        <dbReference type="Proteomes" id="UP001215151"/>
    </source>
</evidence>
<comment type="caution">
    <text evidence="2">The sequence shown here is derived from an EMBL/GenBank/DDBJ whole genome shotgun (WGS) entry which is preliminary data.</text>
</comment>
<feature type="region of interest" description="Disordered" evidence="1">
    <location>
        <begin position="260"/>
        <end position="288"/>
    </location>
</feature>
<dbReference type="Proteomes" id="UP001215151">
    <property type="component" value="Unassembled WGS sequence"/>
</dbReference>
<protein>
    <submittedName>
        <fullName evidence="2">Uncharacterized protein</fullName>
    </submittedName>
</protein>
<feature type="compositionally biased region" description="Basic and acidic residues" evidence="1">
    <location>
        <begin position="92"/>
        <end position="107"/>
    </location>
</feature>
<sequence length="288" mass="31747">MHLPSYVFWHVSLFRAVAMSNDREFLLTYPEHKIPLTQLYGQDSASTISRRLDDFVSLLCGDLNEEAVTYNFLQDLSDLDETGRPTSPTGEEVDRMEKGIKDREAHRASGKQPKTRINAPFIPRASECVQLAMAFAAGALSLVSKPAIVHVHRRARSARRRGKVATITVAVYCSKLAMLAAGTSVRCAGGYTRPWARSCPRPHHSSSATGLPSYAALAPGPALKDLMHLFPGASELILPVDSPSLGWQLHDDVFTAYPRPPYSNRKDVRPKSSSPRLPCPLDMDAHPF</sequence>
<dbReference type="AlphaFoldDB" id="A0AAD7TJT4"/>
<reference evidence="2" key="1">
    <citation type="submission" date="2022-11" db="EMBL/GenBank/DDBJ databases">
        <title>Genome Sequence of Cubamyces cubensis.</title>
        <authorList>
            <person name="Buettner E."/>
        </authorList>
    </citation>
    <scope>NUCLEOTIDE SEQUENCE</scope>
    <source>
        <strain evidence="2">MPL-01</strain>
    </source>
</reference>
<gene>
    <name evidence="2" type="ORF">ONZ51_g11633</name>
</gene>
<name>A0AAD7TJT4_9APHY</name>
<proteinExistence type="predicted"/>
<dbReference type="EMBL" id="JAPEVG010000579">
    <property type="protein sequence ID" value="KAJ8457277.1"/>
    <property type="molecule type" value="Genomic_DNA"/>
</dbReference>
<keyword evidence="3" id="KW-1185">Reference proteome</keyword>
<evidence type="ECO:0000313" key="2">
    <source>
        <dbReference type="EMBL" id="KAJ8457277.1"/>
    </source>
</evidence>